<organism evidence="7 8">
    <name type="scientific">Gnomoniopsis smithogilvyi</name>
    <dbReference type="NCBI Taxonomy" id="1191159"/>
    <lineage>
        <taxon>Eukaryota</taxon>
        <taxon>Fungi</taxon>
        <taxon>Dikarya</taxon>
        <taxon>Ascomycota</taxon>
        <taxon>Pezizomycotina</taxon>
        <taxon>Sordariomycetes</taxon>
        <taxon>Sordariomycetidae</taxon>
        <taxon>Diaporthales</taxon>
        <taxon>Gnomoniaceae</taxon>
        <taxon>Gnomoniopsis</taxon>
    </lineage>
</organism>
<dbReference type="OrthoDB" id="691673at2759"/>
<evidence type="ECO:0000313" key="8">
    <source>
        <dbReference type="Proteomes" id="UP001140453"/>
    </source>
</evidence>
<dbReference type="SUPFAM" id="SSF53383">
    <property type="entry name" value="PLP-dependent transferases"/>
    <property type="match status" value="1"/>
</dbReference>
<reference evidence="7" key="1">
    <citation type="submission" date="2022-10" db="EMBL/GenBank/DDBJ databases">
        <title>Tapping the CABI collections for fungal endophytes: first genome assemblies for Collariella, Neodidymelliopsis, Ascochyta clinopodiicola, Didymella pomorum, Didymosphaeria variabile, Neocosmospora piperis and Neocucurbitaria cava.</title>
        <authorList>
            <person name="Hill R."/>
        </authorList>
    </citation>
    <scope>NUCLEOTIDE SEQUENCE</scope>
    <source>
        <strain evidence="7">IMI 355082</strain>
    </source>
</reference>
<comment type="caution">
    <text evidence="7">The sequence shown here is derived from an EMBL/GenBank/DDBJ whole genome shotgun (WGS) entry which is preliminary data.</text>
</comment>
<dbReference type="Pfam" id="PF00155">
    <property type="entry name" value="Aminotran_1_2"/>
    <property type="match status" value="1"/>
</dbReference>
<dbReference type="GO" id="GO:0008483">
    <property type="term" value="F:transaminase activity"/>
    <property type="evidence" value="ECO:0007669"/>
    <property type="project" value="UniProtKB-KW"/>
</dbReference>
<dbReference type="InterPro" id="IPR015421">
    <property type="entry name" value="PyrdxlP-dep_Trfase_major"/>
</dbReference>
<evidence type="ECO:0000256" key="2">
    <source>
        <dbReference type="ARBA" id="ARBA00007441"/>
    </source>
</evidence>
<keyword evidence="8" id="KW-1185">Reference proteome</keyword>
<keyword evidence="5" id="KW-0663">Pyridoxal phosphate</keyword>
<evidence type="ECO:0000313" key="7">
    <source>
        <dbReference type="EMBL" id="KAJ4388710.1"/>
    </source>
</evidence>
<evidence type="ECO:0000256" key="1">
    <source>
        <dbReference type="ARBA" id="ARBA00001933"/>
    </source>
</evidence>
<keyword evidence="4" id="KW-0808">Transferase</keyword>
<evidence type="ECO:0000259" key="6">
    <source>
        <dbReference type="Pfam" id="PF00155"/>
    </source>
</evidence>
<comment type="cofactor">
    <cofactor evidence="1">
        <name>pyridoxal 5'-phosphate</name>
        <dbReference type="ChEBI" id="CHEBI:597326"/>
    </cofactor>
</comment>
<dbReference type="PANTHER" id="PTHR42790:SF1">
    <property type="entry name" value="AROMATIC AMINO ACID AMINOTRANSFERASE, HYPOTHETICAL (EUROFUNG)"/>
    <property type="match status" value="1"/>
</dbReference>
<dbReference type="Proteomes" id="UP001140453">
    <property type="component" value="Unassembled WGS sequence"/>
</dbReference>
<dbReference type="InterPro" id="IPR015424">
    <property type="entry name" value="PyrdxlP-dep_Trfase"/>
</dbReference>
<feature type="domain" description="Aminotransferase class I/classII large" evidence="6">
    <location>
        <begin position="109"/>
        <end position="426"/>
    </location>
</feature>
<name>A0A9W8YRE5_9PEZI</name>
<sequence>MDSTSTATAGSAAVASDKPLPKDFSHYYSVTTANRQPSAMKQYYRYFQIPGIGNLAGGLPNLRFFPFDTLEAQTAKPERWTPSPNEPGSAGADADAALAAKLAATSLLTNNPDNQAASHITVPKALSPSTDVTRKIDLATALQYGTAQGYPPLLSFIKQFSTQHLHPNVPYKGGADVCLTVGSTDGFSKTLEMFVDPWAPGRDAIEDRPGLLCETFVYGNVLSQSQPRGVQPVPVKADKGGMVATGPGGLEDVLANWDYRKGRRPHLLYTVTMGHNPTGILLSLERRKALYAVCSKFDVIIVEDDPYWYLQFPSAALEEAKSRNRAPTNDPMTSAELLATKKKTGYDFLDSLVPSFLNIDTDGRVIRLDTFSKTVAPGCRLGWITAQPQLVERFVRITETSTQQPSGFVQSVISELVMGQQPAEVTQSWLSLRSNKERASFDGWKMDGWVRWIEGLRGEYERRMNRMCSLLDEGSVYVKQGTPRAAADSDVCVLTKTQLYDFDWPRGGMFVWLRVFLENHPLFGVPSSDGANIIDGPALCTGLLLFLTQKPYLVLVSPGMMFSSTEEVRKSVGWQYFRVCFAAETEENVDLCSKRFAKGVRKFWSIKKVEELEDIIKDAPFAAQGEADEQIGNLGMYMGC</sequence>
<proteinExistence type="inferred from homology"/>
<dbReference type="InterPro" id="IPR050859">
    <property type="entry name" value="Class-I_PLP-dep_aminotransf"/>
</dbReference>
<dbReference type="Gene3D" id="3.40.640.10">
    <property type="entry name" value="Type I PLP-dependent aspartate aminotransferase-like (Major domain)"/>
    <property type="match status" value="1"/>
</dbReference>
<evidence type="ECO:0000256" key="5">
    <source>
        <dbReference type="ARBA" id="ARBA00022898"/>
    </source>
</evidence>
<dbReference type="EMBL" id="JAPEVB010000004">
    <property type="protein sequence ID" value="KAJ4388710.1"/>
    <property type="molecule type" value="Genomic_DNA"/>
</dbReference>
<protein>
    <recommendedName>
        <fullName evidence="6">Aminotransferase class I/classII large domain-containing protein</fullName>
    </recommendedName>
</protein>
<dbReference type="GO" id="GO:1901605">
    <property type="term" value="P:alpha-amino acid metabolic process"/>
    <property type="evidence" value="ECO:0007669"/>
    <property type="project" value="TreeGrafter"/>
</dbReference>
<evidence type="ECO:0000256" key="4">
    <source>
        <dbReference type="ARBA" id="ARBA00022679"/>
    </source>
</evidence>
<dbReference type="AlphaFoldDB" id="A0A9W8YRE5"/>
<dbReference type="GO" id="GO:0030170">
    <property type="term" value="F:pyridoxal phosphate binding"/>
    <property type="evidence" value="ECO:0007669"/>
    <property type="project" value="InterPro"/>
</dbReference>
<comment type="similarity">
    <text evidence="2">Belongs to the class-I pyridoxal-phosphate-dependent aminotransferase family.</text>
</comment>
<dbReference type="PANTHER" id="PTHR42790">
    <property type="entry name" value="AMINOTRANSFERASE"/>
    <property type="match status" value="1"/>
</dbReference>
<evidence type="ECO:0000256" key="3">
    <source>
        <dbReference type="ARBA" id="ARBA00022576"/>
    </source>
</evidence>
<dbReference type="CDD" id="cd00609">
    <property type="entry name" value="AAT_like"/>
    <property type="match status" value="1"/>
</dbReference>
<accession>A0A9W8YRE5</accession>
<keyword evidence="3" id="KW-0032">Aminotransferase</keyword>
<gene>
    <name evidence="7" type="ORF">N0V93_006169</name>
</gene>
<dbReference type="InterPro" id="IPR004839">
    <property type="entry name" value="Aminotransferase_I/II_large"/>
</dbReference>